<organism evidence="2 3">
    <name type="scientific">Oryza sativa subsp. japonica</name>
    <name type="common">Rice</name>
    <dbReference type="NCBI Taxonomy" id="39947"/>
    <lineage>
        <taxon>Eukaryota</taxon>
        <taxon>Viridiplantae</taxon>
        <taxon>Streptophyta</taxon>
        <taxon>Embryophyta</taxon>
        <taxon>Tracheophyta</taxon>
        <taxon>Spermatophyta</taxon>
        <taxon>Magnoliopsida</taxon>
        <taxon>Liliopsida</taxon>
        <taxon>Poales</taxon>
        <taxon>Poaceae</taxon>
        <taxon>BOP clade</taxon>
        <taxon>Oryzoideae</taxon>
        <taxon>Oryzeae</taxon>
        <taxon>Oryzinae</taxon>
        <taxon>Oryza</taxon>
        <taxon>Oryza sativa</taxon>
    </lineage>
</organism>
<evidence type="ECO:0000256" key="1">
    <source>
        <dbReference type="SAM" id="MobiDB-lite"/>
    </source>
</evidence>
<evidence type="ECO:0000313" key="3">
    <source>
        <dbReference type="Proteomes" id="UP000059680"/>
    </source>
</evidence>
<dbReference type="Gramene" id="Os06t0613200-00">
    <property type="protein sequence ID" value="Os06t0613200-00"/>
    <property type="gene ID" value="Os06g0613200"/>
</dbReference>
<dbReference type="AlphaFoldDB" id="A0A0P0WZ57"/>
<proteinExistence type="predicted"/>
<evidence type="ECO:0000313" key="2">
    <source>
        <dbReference type="EMBL" id="BAS98612.1"/>
    </source>
</evidence>
<feature type="region of interest" description="Disordered" evidence="1">
    <location>
        <begin position="67"/>
        <end position="105"/>
    </location>
</feature>
<protein>
    <submittedName>
        <fullName evidence="2">Os06g0613200 protein</fullName>
    </submittedName>
</protein>
<accession>A0A0P0WZ57</accession>
<feature type="non-terminal residue" evidence="2">
    <location>
        <position position="158"/>
    </location>
</feature>
<dbReference type="Proteomes" id="UP000059680">
    <property type="component" value="Chromosome 6"/>
</dbReference>
<reference evidence="3" key="1">
    <citation type="journal article" date="2005" name="Nature">
        <title>The map-based sequence of the rice genome.</title>
        <authorList>
            <consortium name="International rice genome sequencing project (IRGSP)"/>
            <person name="Matsumoto T."/>
            <person name="Wu J."/>
            <person name="Kanamori H."/>
            <person name="Katayose Y."/>
            <person name="Fujisawa M."/>
            <person name="Namiki N."/>
            <person name="Mizuno H."/>
            <person name="Yamamoto K."/>
            <person name="Antonio B.A."/>
            <person name="Baba T."/>
            <person name="Sakata K."/>
            <person name="Nagamura Y."/>
            <person name="Aoki H."/>
            <person name="Arikawa K."/>
            <person name="Arita K."/>
            <person name="Bito T."/>
            <person name="Chiden Y."/>
            <person name="Fujitsuka N."/>
            <person name="Fukunaka R."/>
            <person name="Hamada M."/>
            <person name="Harada C."/>
            <person name="Hayashi A."/>
            <person name="Hijishita S."/>
            <person name="Honda M."/>
            <person name="Hosokawa S."/>
            <person name="Ichikawa Y."/>
            <person name="Idonuma A."/>
            <person name="Iijima M."/>
            <person name="Ikeda M."/>
            <person name="Ikeno M."/>
            <person name="Ito K."/>
            <person name="Ito S."/>
            <person name="Ito T."/>
            <person name="Ito Y."/>
            <person name="Ito Y."/>
            <person name="Iwabuchi A."/>
            <person name="Kamiya K."/>
            <person name="Karasawa W."/>
            <person name="Kurita K."/>
            <person name="Katagiri S."/>
            <person name="Kikuta A."/>
            <person name="Kobayashi H."/>
            <person name="Kobayashi N."/>
            <person name="Machita K."/>
            <person name="Maehara T."/>
            <person name="Masukawa M."/>
            <person name="Mizubayashi T."/>
            <person name="Mukai Y."/>
            <person name="Nagasaki H."/>
            <person name="Nagata Y."/>
            <person name="Naito S."/>
            <person name="Nakashima M."/>
            <person name="Nakama Y."/>
            <person name="Nakamichi Y."/>
            <person name="Nakamura M."/>
            <person name="Meguro A."/>
            <person name="Negishi M."/>
            <person name="Ohta I."/>
            <person name="Ohta T."/>
            <person name="Okamoto M."/>
            <person name="Ono N."/>
            <person name="Saji S."/>
            <person name="Sakaguchi M."/>
            <person name="Sakai K."/>
            <person name="Shibata M."/>
            <person name="Shimokawa T."/>
            <person name="Song J."/>
            <person name="Takazaki Y."/>
            <person name="Terasawa K."/>
            <person name="Tsugane M."/>
            <person name="Tsuji K."/>
            <person name="Ueda S."/>
            <person name="Waki K."/>
            <person name="Yamagata H."/>
            <person name="Yamamoto M."/>
            <person name="Yamamoto S."/>
            <person name="Yamane H."/>
            <person name="Yoshiki S."/>
            <person name="Yoshihara R."/>
            <person name="Yukawa K."/>
            <person name="Zhong H."/>
            <person name="Yano M."/>
            <person name="Yuan Q."/>
            <person name="Ouyang S."/>
            <person name="Liu J."/>
            <person name="Jones K.M."/>
            <person name="Gansberger K."/>
            <person name="Moffat K."/>
            <person name="Hill J."/>
            <person name="Bera J."/>
            <person name="Fadrosh D."/>
            <person name="Jin S."/>
            <person name="Johri S."/>
            <person name="Kim M."/>
            <person name="Overton L."/>
            <person name="Reardon M."/>
            <person name="Tsitrin T."/>
            <person name="Vuong H."/>
            <person name="Weaver B."/>
            <person name="Ciecko A."/>
            <person name="Tallon L."/>
            <person name="Jackson J."/>
            <person name="Pai G."/>
            <person name="Aken S.V."/>
            <person name="Utterback T."/>
            <person name="Reidmuller S."/>
            <person name="Feldblyum T."/>
            <person name="Hsiao J."/>
            <person name="Zismann V."/>
            <person name="Iobst S."/>
            <person name="de Vazeille A.R."/>
            <person name="Buell C.R."/>
            <person name="Ying K."/>
            <person name="Li Y."/>
            <person name="Lu T."/>
            <person name="Huang Y."/>
            <person name="Zhao Q."/>
            <person name="Feng Q."/>
            <person name="Zhang L."/>
            <person name="Zhu J."/>
            <person name="Weng Q."/>
            <person name="Mu J."/>
            <person name="Lu Y."/>
            <person name="Fan D."/>
            <person name="Liu Y."/>
            <person name="Guan J."/>
            <person name="Zhang Y."/>
            <person name="Yu S."/>
            <person name="Liu X."/>
            <person name="Zhang Y."/>
            <person name="Hong G."/>
            <person name="Han B."/>
            <person name="Choisne N."/>
            <person name="Demange N."/>
            <person name="Orjeda G."/>
            <person name="Samain S."/>
            <person name="Cattolico L."/>
            <person name="Pelletier E."/>
            <person name="Couloux A."/>
            <person name="Segurens B."/>
            <person name="Wincker P."/>
            <person name="D'Hont A."/>
            <person name="Scarpelli C."/>
            <person name="Weissenbach J."/>
            <person name="Salanoubat M."/>
            <person name="Quetier F."/>
            <person name="Yu Y."/>
            <person name="Kim H.R."/>
            <person name="Rambo T."/>
            <person name="Currie J."/>
            <person name="Collura K."/>
            <person name="Luo M."/>
            <person name="Yang T."/>
            <person name="Ammiraju J.S.S."/>
            <person name="Engler F."/>
            <person name="Soderlund C."/>
            <person name="Wing R.A."/>
            <person name="Palmer L.E."/>
            <person name="de la Bastide M."/>
            <person name="Spiegel L."/>
            <person name="Nascimento L."/>
            <person name="Zutavern T."/>
            <person name="O'Shaughnessy A."/>
            <person name="Dike S."/>
            <person name="Dedhia N."/>
            <person name="Preston R."/>
            <person name="Balija V."/>
            <person name="McCombie W.R."/>
            <person name="Chow T."/>
            <person name="Chen H."/>
            <person name="Chung M."/>
            <person name="Chen C."/>
            <person name="Shaw J."/>
            <person name="Wu H."/>
            <person name="Hsiao K."/>
            <person name="Chao Y."/>
            <person name="Chu M."/>
            <person name="Cheng C."/>
            <person name="Hour A."/>
            <person name="Lee P."/>
            <person name="Lin S."/>
            <person name="Lin Y."/>
            <person name="Liou J."/>
            <person name="Liu S."/>
            <person name="Hsing Y."/>
            <person name="Raghuvanshi S."/>
            <person name="Mohanty A."/>
            <person name="Bharti A.K."/>
            <person name="Gaur A."/>
            <person name="Gupta V."/>
            <person name="Kumar D."/>
            <person name="Ravi V."/>
            <person name="Vij S."/>
            <person name="Kapur A."/>
            <person name="Khurana P."/>
            <person name="Khurana P."/>
            <person name="Khurana J.P."/>
            <person name="Tyagi A.K."/>
            <person name="Gaikwad K."/>
            <person name="Singh A."/>
            <person name="Dalal V."/>
            <person name="Srivastava S."/>
            <person name="Dixit A."/>
            <person name="Pal A.K."/>
            <person name="Ghazi I.A."/>
            <person name="Yadav M."/>
            <person name="Pandit A."/>
            <person name="Bhargava A."/>
            <person name="Sureshbabu K."/>
            <person name="Batra K."/>
            <person name="Sharma T.R."/>
            <person name="Mohapatra T."/>
            <person name="Singh N.K."/>
            <person name="Messing J."/>
            <person name="Nelson A.B."/>
            <person name="Fuks G."/>
            <person name="Kavchok S."/>
            <person name="Keizer G."/>
            <person name="Linton E."/>
            <person name="Llaca V."/>
            <person name="Song R."/>
            <person name="Tanyolac B."/>
            <person name="Young S."/>
            <person name="Ho-Il K."/>
            <person name="Hahn J.H."/>
            <person name="Sangsakoo G."/>
            <person name="Vanavichit A."/>
            <person name="de Mattos Luiz.A.T."/>
            <person name="Zimmer P.D."/>
            <person name="Malone G."/>
            <person name="Dellagostin O."/>
            <person name="de Oliveira A.C."/>
            <person name="Bevan M."/>
            <person name="Bancroft I."/>
            <person name="Minx P."/>
            <person name="Cordum H."/>
            <person name="Wilson R."/>
            <person name="Cheng Z."/>
            <person name="Jin W."/>
            <person name="Jiang J."/>
            <person name="Leong S.A."/>
            <person name="Iwama H."/>
            <person name="Gojobori T."/>
            <person name="Itoh T."/>
            <person name="Niimura Y."/>
            <person name="Fujii Y."/>
            <person name="Habara T."/>
            <person name="Sakai H."/>
            <person name="Sato Y."/>
            <person name="Wilson G."/>
            <person name="Kumar K."/>
            <person name="McCouch S."/>
            <person name="Juretic N."/>
            <person name="Hoen D."/>
            <person name="Wright S."/>
            <person name="Bruskiewich R."/>
            <person name="Bureau T."/>
            <person name="Miyao A."/>
            <person name="Hirochika H."/>
            <person name="Nishikawa T."/>
            <person name="Kadowaki K."/>
            <person name="Sugiura M."/>
            <person name="Burr B."/>
            <person name="Sasaki T."/>
        </authorList>
    </citation>
    <scope>NUCLEOTIDE SEQUENCE [LARGE SCALE GENOMIC DNA]</scope>
    <source>
        <strain evidence="3">cv. Nipponbare</strain>
    </source>
</reference>
<feature type="compositionally biased region" description="Low complexity" evidence="1">
    <location>
        <begin position="75"/>
        <end position="84"/>
    </location>
</feature>
<gene>
    <name evidence="2" type="ordered locus">Os06g0613200</name>
    <name evidence="2" type="ORF">OSNPB_060613200</name>
</gene>
<feature type="region of interest" description="Disordered" evidence="1">
    <location>
        <begin position="131"/>
        <end position="158"/>
    </location>
</feature>
<dbReference type="InParanoid" id="A0A0P0WZ57"/>
<name>A0A0P0WZ57_ORYSJ</name>
<feature type="compositionally biased region" description="Basic residues" evidence="1">
    <location>
        <begin position="147"/>
        <end position="158"/>
    </location>
</feature>
<reference evidence="2 3" key="3">
    <citation type="journal article" date="2013" name="Rice">
        <title>Improvement of the Oryza sativa Nipponbare reference genome using next generation sequence and optical map data.</title>
        <authorList>
            <person name="Kawahara Y."/>
            <person name="de la Bastide M."/>
            <person name="Hamilton J.P."/>
            <person name="Kanamori H."/>
            <person name="McCombie W.R."/>
            <person name="Ouyang S."/>
            <person name="Schwartz D.C."/>
            <person name="Tanaka T."/>
            <person name="Wu J."/>
            <person name="Zhou S."/>
            <person name="Childs K.L."/>
            <person name="Davidson R.M."/>
            <person name="Lin H."/>
            <person name="Quesada-Ocampo L."/>
            <person name="Vaillancourt B."/>
            <person name="Sakai H."/>
            <person name="Lee S.S."/>
            <person name="Kim J."/>
            <person name="Numa H."/>
            <person name="Itoh T."/>
            <person name="Buell C.R."/>
            <person name="Matsumoto T."/>
        </authorList>
    </citation>
    <scope>NUCLEOTIDE SEQUENCE [LARGE SCALE GENOMIC DNA]</scope>
    <source>
        <strain evidence="3">cv. Nipponbare</strain>
    </source>
</reference>
<reference evidence="2 3" key="2">
    <citation type="journal article" date="2013" name="Plant Cell Physiol.">
        <title>Rice Annotation Project Database (RAP-DB): an integrative and interactive database for rice genomics.</title>
        <authorList>
            <person name="Sakai H."/>
            <person name="Lee S.S."/>
            <person name="Tanaka T."/>
            <person name="Numa H."/>
            <person name="Kim J."/>
            <person name="Kawahara Y."/>
            <person name="Wakimoto H."/>
            <person name="Yang C.C."/>
            <person name="Iwamoto M."/>
            <person name="Abe T."/>
            <person name="Yamada Y."/>
            <person name="Muto A."/>
            <person name="Inokuchi H."/>
            <person name="Ikemura T."/>
            <person name="Matsumoto T."/>
            <person name="Sasaki T."/>
            <person name="Itoh T."/>
        </authorList>
    </citation>
    <scope>NUCLEOTIDE SEQUENCE [LARGE SCALE GENOMIC DNA]</scope>
    <source>
        <strain evidence="3">cv. Nipponbare</strain>
    </source>
</reference>
<dbReference type="PaxDb" id="39947-A0A0P0WZ57"/>
<keyword evidence="3" id="KW-1185">Reference proteome</keyword>
<sequence>MAAELAVRRLPAAVGLADGGELGLLPERPCQAVGVEVEEVLEVGLLPLPVHVGAVRVDTDVVERRRREEPRRLAADVAAAAGDAPVEREPVELVPGPGAAGQEAHPRRLLRLVQVRQPVRVPPLRVVEQPVRAQVQRRRAVEQGQERRRRRRREHHHS</sequence>
<dbReference type="EMBL" id="AP014962">
    <property type="protein sequence ID" value="BAS98612.1"/>
    <property type="molecule type" value="Genomic_DNA"/>
</dbReference>